<evidence type="ECO:0000313" key="2">
    <source>
        <dbReference type="EMBL" id="KAK3679658.1"/>
    </source>
</evidence>
<dbReference type="AlphaFoldDB" id="A0AAE0WXA5"/>
<accession>A0AAE0WXA5</accession>
<name>A0AAE0WXA5_9PEZI</name>
<gene>
    <name evidence="2" type="ORF">LTR78_000033</name>
</gene>
<organism evidence="2 3">
    <name type="scientific">Recurvomyces mirabilis</name>
    <dbReference type="NCBI Taxonomy" id="574656"/>
    <lineage>
        <taxon>Eukaryota</taxon>
        <taxon>Fungi</taxon>
        <taxon>Dikarya</taxon>
        <taxon>Ascomycota</taxon>
        <taxon>Pezizomycotina</taxon>
        <taxon>Dothideomycetes</taxon>
        <taxon>Dothideomycetidae</taxon>
        <taxon>Mycosphaerellales</taxon>
        <taxon>Teratosphaeriaceae</taxon>
        <taxon>Recurvomyces</taxon>
    </lineage>
</organism>
<comment type="caution">
    <text evidence="2">The sequence shown here is derived from an EMBL/GenBank/DDBJ whole genome shotgun (WGS) entry which is preliminary data.</text>
</comment>
<feature type="region of interest" description="Disordered" evidence="1">
    <location>
        <begin position="227"/>
        <end position="247"/>
    </location>
</feature>
<reference evidence="2" key="1">
    <citation type="submission" date="2023-07" db="EMBL/GenBank/DDBJ databases">
        <title>Black Yeasts Isolated from many extreme environments.</title>
        <authorList>
            <person name="Coleine C."/>
            <person name="Stajich J.E."/>
            <person name="Selbmann L."/>
        </authorList>
    </citation>
    <scope>NUCLEOTIDE SEQUENCE</scope>
    <source>
        <strain evidence="2">CCFEE 5485</strain>
    </source>
</reference>
<protein>
    <submittedName>
        <fullName evidence="2">Uncharacterized protein</fullName>
    </submittedName>
</protein>
<dbReference type="Proteomes" id="UP001274830">
    <property type="component" value="Unassembled WGS sequence"/>
</dbReference>
<evidence type="ECO:0000313" key="3">
    <source>
        <dbReference type="Proteomes" id="UP001274830"/>
    </source>
</evidence>
<proteinExistence type="predicted"/>
<dbReference type="EMBL" id="JAUTXT010000001">
    <property type="protein sequence ID" value="KAK3679658.1"/>
    <property type="molecule type" value="Genomic_DNA"/>
</dbReference>
<sequence length="395" mass="44611">MAVQVLFETTSALLLRLQSNVCEEPVKICVSPQVKPAIVEQSSLTAVSKYFFRDFNPDNNYAWFNGIEQMDREYDWSNHTSEARIIFLYWLVNKRTPYQSEITILSLGADQGYQCLLAQAYSLAQEKSVLKMTNDVMRQFIPTLLQTELTVTSIQAMLKKPALTAGTMLRLAICEEVIFLERRGKQLLKHLDLRWALRFDGDMYTAQTRFTARGKVRGKAEDFFVEVTSPSDSDVPPRPPRRGPRDVDFSRLAEDIMRPKPQPRAKRNFDKPRKPGSRAPIWEPVVITRTFRLPEGTTLQDLLPQGTMFADDIDEEMLSAVEEWDTDAETLADTATPAGSFIDTPADLFMDTPAMSIIADDSTMVGDDATMAEATPASKITLLEAENRHLIENGL</sequence>
<keyword evidence="3" id="KW-1185">Reference proteome</keyword>
<evidence type="ECO:0000256" key="1">
    <source>
        <dbReference type="SAM" id="MobiDB-lite"/>
    </source>
</evidence>